<evidence type="ECO:0000313" key="1">
    <source>
        <dbReference type="EMBL" id="DAF61702.1"/>
    </source>
</evidence>
<organism evidence="1">
    <name type="scientific">Siphoviridae sp. ct1IF5</name>
    <dbReference type="NCBI Taxonomy" id="2827765"/>
    <lineage>
        <taxon>Viruses</taxon>
        <taxon>Duplodnaviria</taxon>
        <taxon>Heunggongvirae</taxon>
        <taxon>Uroviricota</taxon>
        <taxon>Caudoviricetes</taxon>
    </lineage>
</organism>
<proteinExistence type="predicted"/>
<accession>A0A8S5TEK4</accession>
<reference evidence="1" key="1">
    <citation type="journal article" date="2021" name="Proc. Natl. Acad. Sci. U.S.A.">
        <title>A Catalog of Tens of Thousands of Viruses from Human Metagenomes Reveals Hidden Associations with Chronic Diseases.</title>
        <authorList>
            <person name="Tisza M.J."/>
            <person name="Buck C.B."/>
        </authorList>
    </citation>
    <scope>NUCLEOTIDE SEQUENCE</scope>
    <source>
        <strain evidence="1">Ct1IF5</strain>
    </source>
</reference>
<name>A0A8S5TEK4_9CAUD</name>
<dbReference type="EMBL" id="BK032815">
    <property type="protein sequence ID" value="DAF61702.1"/>
    <property type="molecule type" value="Genomic_DNA"/>
</dbReference>
<sequence>MIKGDRIKLVKKMGVFDNIGEICEVTDIQEGGVICFKFGGCHLGCMSYDEYEKYFEKVETPVKRIWSKWNVMYNNDFIDINGKKRGFLYYVRDNGKKVQVRCDLFKAEATCCKDDTFDFDKGLNLAKKRLIVKLLNNQVNEIAKSM</sequence>
<protein>
    <submittedName>
        <fullName evidence="1">Uncharacterized protein</fullName>
    </submittedName>
</protein>